<gene>
    <name evidence="2" type="ORF">CEE37_15090</name>
</gene>
<feature type="signal peptide" evidence="1">
    <location>
        <begin position="1"/>
        <end position="21"/>
    </location>
</feature>
<dbReference type="SUPFAM" id="SSF50939">
    <property type="entry name" value="Sialidases"/>
    <property type="match status" value="1"/>
</dbReference>
<dbReference type="CDD" id="cd15482">
    <property type="entry name" value="Sialidase_non-viral"/>
    <property type="match status" value="1"/>
</dbReference>
<feature type="chain" id="PRO_5021756788" description="DUF4185 domain-containing protein" evidence="1">
    <location>
        <begin position="22"/>
        <end position="612"/>
    </location>
</feature>
<comment type="caution">
    <text evidence="2">The sequence shown here is derived from an EMBL/GenBank/DDBJ whole genome shotgun (WGS) entry which is preliminary data.</text>
</comment>
<proteinExistence type="predicted"/>
<sequence length="612" mass="68900">MKRLITTSLMLILIPVLVLTANDQMTPEKTYPLITGEEEIHAPVAHPPYPAWGAIDLGTTQIIGTTWYDNQHNGTIGRMVAMDELGYLHFDWTNGLDYGSTDRHIYYNYIDPVTGLQGWPGSGYPVESANRAGYCTIDADFGGRAFPAFHWTNTPGGLFWTAVATDFFPHTGTFITYEAPPYPLDKVIWPRIQFDRQQYMQIVSTENPGSAGAAQRHFYTKGTYDELLYSISYSPWELMTWTMTIAADVATSDVSDKVAYAWTWCRDDGFPTAPDPSQRNNDIYVVIDDDGVNPDWNDFTNITNFIPPDLSYLPDTTLAEMDTLRAYTDLNVFIDQDDYTHVVFTTPSYFELQGTTYWHASSIWHWTDQYPLEDPKMIHDAFDDWDWNYIDCGAWNVKAQRPQLGQDPSTGNLYCVYQVYDCDTLAQSAGGYPSGEIYLSYSEDGGMNWHEGTNITETITPNNAAPGACFSECYPSIAKVVDGECHIIYEFDKDAGTVTQTEGTWTLNDMVYHNVPVGIIPATPLVPQWPEPGSYPFHVETEPQYPDMVVTLALVGGSPIPAGGGILDYMIWGENQSGQPLDYDIWIDHIYQPGQPDSTFTTLILREITNYL</sequence>
<dbReference type="EMBL" id="NJBN01000017">
    <property type="protein sequence ID" value="TKJ36546.1"/>
    <property type="molecule type" value="Genomic_DNA"/>
</dbReference>
<reference evidence="2 3" key="1">
    <citation type="submission" date="2017-06" db="EMBL/GenBank/DDBJ databases">
        <title>Novel microbial phyla capable of carbon fixation and sulfur reduction in deep-sea sediments.</title>
        <authorList>
            <person name="Huang J."/>
            <person name="Baker B."/>
            <person name="Wang Y."/>
        </authorList>
    </citation>
    <scope>NUCLEOTIDE SEQUENCE [LARGE SCALE GENOMIC DNA]</scope>
    <source>
        <strain evidence="2">B3_LCP</strain>
    </source>
</reference>
<accession>A0A532UNQ4</accession>
<name>A0A532UNQ4_UNCL8</name>
<dbReference type="Proteomes" id="UP000319619">
    <property type="component" value="Unassembled WGS sequence"/>
</dbReference>
<evidence type="ECO:0008006" key="4">
    <source>
        <dbReference type="Google" id="ProtNLM"/>
    </source>
</evidence>
<dbReference type="InterPro" id="IPR036278">
    <property type="entry name" value="Sialidase_sf"/>
</dbReference>
<organism evidence="2 3">
    <name type="scientific">candidate division LCP-89 bacterium B3_LCP</name>
    <dbReference type="NCBI Taxonomy" id="2012998"/>
    <lineage>
        <taxon>Bacteria</taxon>
        <taxon>Pseudomonadati</taxon>
        <taxon>Bacteria division LCP-89</taxon>
    </lineage>
</organism>
<evidence type="ECO:0000313" key="2">
    <source>
        <dbReference type="EMBL" id="TKJ36546.1"/>
    </source>
</evidence>
<evidence type="ECO:0000313" key="3">
    <source>
        <dbReference type="Proteomes" id="UP000319619"/>
    </source>
</evidence>
<dbReference type="Gene3D" id="2.120.10.10">
    <property type="match status" value="1"/>
</dbReference>
<protein>
    <recommendedName>
        <fullName evidence="4">DUF4185 domain-containing protein</fullName>
    </recommendedName>
</protein>
<keyword evidence="1" id="KW-0732">Signal</keyword>
<dbReference type="AlphaFoldDB" id="A0A532UNQ4"/>
<feature type="non-terminal residue" evidence="2">
    <location>
        <position position="612"/>
    </location>
</feature>
<evidence type="ECO:0000256" key="1">
    <source>
        <dbReference type="SAM" id="SignalP"/>
    </source>
</evidence>